<dbReference type="EMBL" id="BJYZ01000011">
    <property type="protein sequence ID" value="GEO38539.1"/>
    <property type="molecule type" value="Genomic_DNA"/>
</dbReference>
<protein>
    <recommendedName>
        <fullName evidence="3">DUF4143 domain-containing protein</fullName>
    </recommendedName>
</protein>
<reference evidence="1 2" key="1">
    <citation type="submission" date="2019-07" db="EMBL/GenBank/DDBJ databases">
        <title>Whole genome shotgun sequence of Skermanella aerolata NBRC 106429.</title>
        <authorList>
            <person name="Hosoyama A."/>
            <person name="Uohara A."/>
            <person name="Ohji S."/>
            <person name="Ichikawa N."/>
        </authorList>
    </citation>
    <scope>NUCLEOTIDE SEQUENCE [LARGE SCALE GENOMIC DNA]</scope>
    <source>
        <strain evidence="1 2">NBRC 106429</strain>
    </source>
</reference>
<sequence>MRTALSIGRLLTFNWSGIDFQTVEFPHFRDKDRNEVDIVIENRRGRQGRTVWRTAARRADLDALAVRRQVLVSVAWGENGAGCQI</sequence>
<evidence type="ECO:0008006" key="3">
    <source>
        <dbReference type="Google" id="ProtNLM"/>
    </source>
</evidence>
<evidence type="ECO:0000313" key="1">
    <source>
        <dbReference type="EMBL" id="GEO38539.1"/>
    </source>
</evidence>
<keyword evidence="2" id="KW-1185">Reference proteome</keyword>
<organism evidence="1 2">
    <name type="scientific">Skermanella aerolata</name>
    <dbReference type="NCBI Taxonomy" id="393310"/>
    <lineage>
        <taxon>Bacteria</taxon>
        <taxon>Pseudomonadati</taxon>
        <taxon>Pseudomonadota</taxon>
        <taxon>Alphaproteobacteria</taxon>
        <taxon>Rhodospirillales</taxon>
        <taxon>Azospirillaceae</taxon>
        <taxon>Skermanella</taxon>
    </lineage>
</organism>
<accession>A0A512DPZ0</accession>
<dbReference type="AlphaFoldDB" id="A0A512DPZ0"/>
<gene>
    <name evidence="1" type="ORF">SAE02_26870</name>
</gene>
<dbReference type="Proteomes" id="UP000321523">
    <property type="component" value="Unassembled WGS sequence"/>
</dbReference>
<evidence type="ECO:0000313" key="2">
    <source>
        <dbReference type="Proteomes" id="UP000321523"/>
    </source>
</evidence>
<proteinExistence type="predicted"/>
<name>A0A512DPZ0_9PROT</name>
<comment type="caution">
    <text evidence="1">The sequence shown here is derived from an EMBL/GenBank/DDBJ whole genome shotgun (WGS) entry which is preliminary data.</text>
</comment>